<dbReference type="InterPro" id="IPR020449">
    <property type="entry name" value="Tscrpt_reg_AraC-type_HTH"/>
</dbReference>
<proteinExistence type="predicted"/>
<dbReference type="Pfam" id="PF12833">
    <property type="entry name" value="HTH_18"/>
    <property type="match status" value="1"/>
</dbReference>
<evidence type="ECO:0000256" key="1">
    <source>
        <dbReference type="ARBA" id="ARBA00023015"/>
    </source>
</evidence>
<dbReference type="PROSITE" id="PS01124">
    <property type="entry name" value="HTH_ARAC_FAMILY_2"/>
    <property type="match status" value="1"/>
</dbReference>
<feature type="region of interest" description="Disordered" evidence="4">
    <location>
        <begin position="1"/>
        <end position="23"/>
    </location>
</feature>
<keyword evidence="1" id="KW-0805">Transcription regulation</keyword>
<keyword evidence="3" id="KW-0804">Transcription</keyword>
<dbReference type="AlphaFoldDB" id="A0A9D1WC72"/>
<name>A0A9D1WC72_9GAMM</name>
<feature type="compositionally biased region" description="Low complexity" evidence="4">
    <location>
        <begin position="107"/>
        <end position="153"/>
    </location>
</feature>
<dbReference type="GO" id="GO:0003700">
    <property type="term" value="F:DNA-binding transcription factor activity"/>
    <property type="evidence" value="ECO:0007669"/>
    <property type="project" value="InterPro"/>
</dbReference>
<feature type="region of interest" description="Disordered" evidence="4">
    <location>
        <begin position="92"/>
        <end position="163"/>
    </location>
</feature>
<sequence>NVTDASGSSGGIGNSGNGDSIFNPSEDRLVLSESYEPRGLSPTYRLQATNFAQKLHLNLGDKIYMRSVQDLAAVLLPDNSLVVIGPIHVAKGSTKPATKAQTTSLNASQSAAFTTTTTSTPTASTTANTTDSSDSISPSHATTATTTTTASHASGEENTPLSAPATVAAMQRRVVNLWLDMVCQIVVHDVLPPTPEQQAYAEADELIPNSLKHIAKEVKLNAPHNQYRYELAILDAVAEGDLDKVKRAFQVPKQGKFGVLGPTPLRSMQNHVHNLNSLVSRTAIKAGILPENAYALSDKFFMAAEACTTVEQCIELRTVCACAFAAMIKEYRAQHLKALPNLVHNATLLISRSLYEKCTVASLAQKLQVSPDHLERAFKQAMGLKLSTYIYQEKIKASQELLRDTTESISDIAKVLGFKAASHFARCFKHFTGLTPSEFRNSQANLNQG</sequence>
<dbReference type="PANTHER" id="PTHR43280">
    <property type="entry name" value="ARAC-FAMILY TRANSCRIPTIONAL REGULATOR"/>
    <property type="match status" value="1"/>
</dbReference>
<dbReference type="InterPro" id="IPR018060">
    <property type="entry name" value="HTH_AraC"/>
</dbReference>
<dbReference type="InterPro" id="IPR009057">
    <property type="entry name" value="Homeodomain-like_sf"/>
</dbReference>
<evidence type="ECO:0000259" key="5">
    <source>
        <dbReference type="PROSITE" id="PS01124"/>
    </source>
</evidence>
<feature type="non-terminal residue" evidence="6">
    <location>
        <position position="1"/>
    </location>
</feature>
<dbReference type="Proteomes" id="UP000886829">
    <property type="component" value="Unassembled WGS sequence"/>
</dbReference>
<dbReference type="GO" id="GO:0043565">
    <property type="term" value="F:sequence-specific DNA binding"/>
    <property type="evidence" value="ECO:0007669"/>
    <property type="project" value="InterPro"/>
</dbReference>
<feature type="domain" description="HTH araC/xylS-type" evidence="5">
    <location>
        <begin position="344"/>
        <end position="442"/>
    </location>
</feature>
<gene>
    <name evidence="6" type="ORF">H9850_02755</name>
</gene>
<feature type="compositionally biased region" description="Polar residues" evidence="4">
    <location>
        <begin position="95"/>
        <end position="106"/>
    </location>
</feature>
<dbReference type="PRINTS" id="PR00032">
    <property type="entry name" value="HTHARAC"/>
</dbReference>
<reference evidence="6" key="1">
    <citation type="journal article" date="2021" name="PeerJ">
        <title>Extensive microbial diversity within the chicken gut microbiome revealed by metagenomics and culture.</title>
        <authorList>
            <person name="Gilroy R."/>
            <person name="Ravi A."/>
            <person name="Getino M."/>
            <person name="Pursley I."/>
            <person name="Horton D.L."/>
            <person name="Alikhan N.F."/>
            <person name="Baker D."/>
            <person name="Gharbi K."/>
            <person name="Hall N."/>
            <person name="Watson M."/>
            <person name="Adriaenssens E.M."/>
            <person name="Foster-Nyarko E."/>
            <person name="Jarju S."/>
            <person name="Secka A."/>
            <person name="Antonio M."/>
            <person name="Oren A."/>
            <person name="Chaudhuri R.R."/>
            <person name="La Ragione R."/>
            <person name="Hildebrand F."/>
            <person name="Pallen M.J."/>
        </authorList>
    </citation>
    <scope>NUCLEOTIDE SEQUENCE</scope>
    <source>
        <strain evidence="6">USASDec5-558</strain>
    </source>
</reference>
<reference evidence="6" key="2">
    <citation type="submission" date="2021-04" db="EMBL/GenBank/DDBJ databases">
        <authorList>
            <person name="Gilroy R."/>
        </authorList>
    </citation>
    <scope>NUCLEOTIDE SEQUENCE</scope>
    <source>
        <strain evidence="6">USASDec5-558</strain>
    </source>
</reference>
<dbReference type="Gene3D" id="1.10.10.60">
    <property type="entry name" value="Homeodomain-like"/>
    <property type="match status" value="1"/>
</dbReference>
<evidence type="ECO:0000256" key="2">
    <source>
        <dbReference type="ARBA" id="ARBA00023125"/>
    </source>
</evidence>
<evidence type="ECO:0000313" key="7">
    <source>
        <dbReference type="Proteomes" id="UP000886829"/>
    </source>
</evidence>
<protein>
    <submittedName>
        <fullName evidence="6">Helix-turn-helix transcriptional regulator</fullName>
    </submittedName>
</protein>
<dbReference type="SUPFAM" id="SSF46689">
    <property type="entry name" value="Homeodomain-like"/>
    <property type="match status" value="2"/>
</dbReference>
<comment type="caution">
    <text evidence="6">The sequence shown here is derived from an EMBL/GenBank/DDBJ whole genome shotgun (WGS) entry which is preliminary data.</text>
</comment>
<dbReference type="SMART" id="SM00342">
    <property type="entry name" value="HTH_ARAC"/>
    <property type="match status" value="1"/>
</dbReference>
<accession>A0A9D1WC72</accession>
<evidence type="ECO:0000256" key="3">
    <source>
        <dbReference type="ARBA" id="ARBA00023163"/>
    </source>
</evidence>
<evidence type="ECO:0000256" key="4">
    <source>
        <dbReference type="SAM" id="MobiDB-lite"/>
    </source>
</evidence>
<organism evidence="6 7">
    <name type="scientific">Candidatus Anaerobiospirillum pullistercoris</name>
    <dbReference type="NCBI Taxonomy" id="2838452"/>
    <lineage>
        <taxon>Bacteria</taxon>
        <taxon>Pseudomonadati</taxon>
        <taxon>Pseudomonadota</taxon>
        <taxon>Gammaproteobacteria</taxon>
        <taxon>Aeromonadales</taxon>
        <taxon>Succinivibrionaceae</taxon>
        <taxon>Anaerobiospirillum</taxon>
    </lineage>
</organism>
<dbReference type="PANTHER" id="PTHR43280:SF2">
    <property type="entry name" value="HTH-TYPE TRANSCRIPTIONAL REGULATOR EXSA"/>
    <property type="match status" value="1"/>
</dbReference>
<dbReference type="EMBL" id="DXEV01000050">
    <property type="protein sequence ID" value="HIX56373.1"/>
    <property type="molecule type" value="Genomic_DNA"/>
</dbReference>
<evidence type="ECO:0000313" key="6">
    <source>
        <dbReference type="EMBL" id="HIX56373.1"/>
    </source>
</evidence>
<keyword evidence="2" id="KW-0238">DNA-binding</keyword>